<dbReference type="SMART" id="SM00484">
    <property type="entry name" value="XPGI"/>
    <property type="match status" value="1"/>
</dbReference>
<evidence type="ECO:0000313" key="4">
    <source>
        <dbReference type="EMBL" id="EPT03080.1"/>
    </source>
</evidence>
<dbReference type="GO" id="GO:0006974">
    <property type="term" value="P:DNA damage response"/>
    <property type="evidence" value="ECO:0007669"/>
    <property type="project" value="UniProtKB-ARBA"/>
</dbReference>
<gene>
    <name evidence="4" type="ORF">FOMPIDRAFT_1059005</name>
</gene>
<dbReference type="GO" id="GO:0003730">
    <property type="term" value="F:mRNA 3'-UTR binding"/>
    <property type="evidence" value="ECO:0007669"/>
    <property type="project" value="TreeGrafter"/>
</dbReference>
<keyword evidence="5" id="KW-1185">Reference proteome</keyword>
<dbReference type="Proteomes" id="UP000015241">
    <property type="component" value="Unassembled WGS sequence"/>
</dbReference>
<dbReference type="Pfam" id="PF12247">
    <property type="entry name" value="MKT1_N"/>
    <property type="match status" value="1"/>
</dbReference>
<keyword evidence="1" id="KW-0810">Translation regulation</keyword>
<evidence type="ECO:0000256" key="2">
    <source>
        <dbReference type="ARBA" id="ARBA00024023"/>
    </source>
</evidence>
<sequence>MPIKHLDGYLTERKQLQTHPLSVLSESRLGIDASYYLSLLNDNPPSREPLLAATGGLPLALTQRIESDLRALEKLHIKPVFVFSGLQPNKRWKQQQQQQFEQNDAIRDRREAWQKYENGQEDAATKLFEGRAGLQHWDLWKMVLRIFRHRNVEFMVAPYVAWAQLIYLQRHQKSYIHAIFGPTDTLLYPGVDKVITSIDLVSSTPTFSFVSKRSILSDLGLTEDQFLDVGILVGFEHSQPFPPSLHEQGLKATVDMVKYYKSGHAAVSAFAHDPQIKPLQYGDHYARTRSMIKYSLILSSDGSVVPLPLAISNAPTHGHQNQNHHPHHPTAADIPQDLHEIFTNRLPDEIYFYVSRGLLGPQALIWLTSGQIIENPPLDNGETTEYRRFVKEVITEGQTGPRATSLALISTVCNTFWSNKKVQGHFWFEQTPGKAVLHNSQQTTQLADRVSGWNVPYSIVEEELRRQNSSTIDFALCLGATVSEKLAFRTRVKSGQTNSALEKKDEIVANVIWRFLELRGFLLNTHIHSPLARAMHTAVGKARLNDKFQDPLYLFLELVRAGVMHGHLWSQRAFSGGPSFGTDDEKSCMLLVMRVLSIVPLSFKPQPWSAPLSRELLVFNSFVRSLTRALRTLLEVTSLNMLLRHDARRARDDFLDVNLSLPFQSEVNTGFGVLAKVYLDALTHLNNGQRVRDPNAEGVREAKQMALEICEETFPGVKSPKLEVERGFRFWDVALTAMRQLHSESAVLRELIDQFEAAEAWLAPMRP</sequence>
<proteinExistence type="inferred from homology"/>
<dbReference type="GO" id="GO:0004518">
    <property type="term" value="F:nuclease activity"/>
    <property type="evidence" value="ECO:0007669"/>
    <property type="project" value="InterPro"/>
</dbReference>
<dbReference type="InParanoid" id="S8FXY2"/>
<name>S8FXY2_FOMSC</name>
<protein>
    <recommendedName>
        <fullName evidence="3">XPG-I domain-containing protein</fullName>
    </recommendedName>
</protein>
<dbReference type="InterPro" id="IPR006086">
    <property type="entry name" value="XPG-I_dom"/>
</dbReference>
<feature type="domain" description="XPG-I" evidence="3">
    <location>
        <begin position="148"/>
        <end position="221"/>
    </location>
</feature>
<dbReference type="FunCoup" id="S8FXY2">
    <property type="interactions" value="315"/>
</dbReference>
<dbReference type="OrthoDB" id="17262at2759"/>
<dbReference type="InterPro" id="IPR022039">
    <property type="entry name" value="MKT1_C"/>
</dbReference>
<dbReference type="InterPro" id="IPR006085">
    <property type="entry name" value="XPG_DNA_repair_N"/>
</dbReference>
<dbReference type="STRING" id="743788.S8FXY2"/>
<dbReference type="InterPro" id="IPR029060">
    <property type="entry name" value="PIN-like_dom_sf"/>
</dbReference>
<dbReference type="Gene3D" id="3.40.50.1010">
    <property type="entry name" value="5'-nuclease"/>
    <property type="match status" value="1"/>
</dbReference>
<dbReference type="AlphaFoldDB" id="S8FXY2"/>
<dbReference type="CDD" id="cd09858">
    <property type="entry name" value="PIN_MKT1"/>
    <property type="match status" value="1"/>
</dbReference>
<reference evidence="4 5" key="1">
    <citation type="journal article" date="2012" name="Science">
        <title>The Paleozoic origin of enzymatic lignin decomposition reconstructed from 31 fungal genomes.</title>
        <authorList>
            <person name="Floudas D."/>
            <person name="Binder M."/>
            <person name="Riley R."/>
            <person name="Barry K."/>
            <person name="Blanchette R.A."/>
            <person name="Henrissat B."/>
            <person name="Martinez A.T."/>
            <person name="Otillar R."/>
            <person name="Spatafora J.W."/>
            <person name="Yadav J.S."/>
            <person name="Aerts A."/>
            <person name="Benoit I."/>
            <person name="Boyd A."/>
            <person name="Carlson A."/>
            <person name="Copeland A."/>
            <person name="Coutinho P.M."/>
            <person name="de Vries R.P."/>
            <person name="Ferreira P."/>
            <person name="Findley K."/>
            <person name="Foster B."/>
            <person name="Gaskell J."/>
            <person name="Glotzer D."/>
            <person name="Gorecki P."/>
            <person name="Heitman J."/>
            <person name="Hesse C."/>
            <person name="Hori C."/>
            <person name="Igarashi K."/>
            <person name="Jurgens J.A."/>
            <person name="Kallen N."/>
            <person name="Kersten P."/>
            <person name="Kohler A."/>
            <person name="Kuees U."/>
            <person name="Kumar T.K.A."/>
            <person name="Kuo A."/>
            <person name="LaButti K."/>
            <person name="Larrondo L.F."/>
            <person name="Lindquist E."/>
            <person name="Ling A."/>
            <person name="Lombard V."/>
            <person name="Lucas S."/>
            <person name="Lundell T."/>
            <person name="Martin R."/>
            <person name="McLaughlin D.J."/>
            <person name="Morgenstern I."/>
            <person name="Morin E."/>
            <person name="Murat C."/>
            <person name="Nagy L.G."/>
            <person name="Nolan M."/>
            <person name="Ohm R.A."/>
            <person name="Patyshakuliyeva A."/>
            <person name="Rokas A."/>
            <person name="Ruiz-Duenas F.J."/>
            <person name="Sabat G."/>
            <person name="Salamov A."/>
            <person name="Samejima M."/>
            <person name="Schmutz J."/>
            <person name="Slot J.C."/>
            <person name="St John F."/>
            <person name="Stenlid J."/>
            <person name="Sun H."/>
            <person name="Sun S."/>
            <person name="Syed K."/>
            <person name="Tsang A."/>
            <person name="Wiebenga A."/>
            <person name="Young D."/>
            <person name="Pisabarro A."/>
            <person name="Eastwood D.C."/>
            <person name="Martin F."/>
            <person name="Cullen D."/>
            <person name="Grigoriev I.V."/>
            <person name="Hibbett D.S."/>
        </authorList>
    </citation>
    <scope>NUCLEOTIDE SEQUENCE</scope>
    <source>
        <strain evidence="5">FP-58527</strain>
    </source>
</reference>
<dbReference type="CDD" id="cd09902">
    <property type="entry name" value="H3TH_MKT1"/>
    <property type="match status" value="1"/>
</dbReference>
<dbReference type="InterPro" id="IPR006084">
    <property type="entry name" value="XPG/Rad2"/>
</dbReference>
<comment type="similarity">
    <text evidence="2">Belongs to the XPG/RAD2 endonuclease family.</text>
</comment>
<evidence type="ECO:0000259" key="3">
    <source>
        <dbReference type="SMART" id="SM00484"/>
    </source>
</evidence>
<dbReference type="Pfam" id="PF00752">
    <property type="entry name" value="XPG_N"/>
    <property type="match status" value="1"/>
</dbReference>
<dbReference type="PANTHER" id="PTHR11081:SF32">
    <property type="entry name" value="POST-TRANSCRIPTIONAL REGULATOR MKT1"/>
    <property type="match status" value="1"/>
</dbReference>
<dbReference type="GO" id="GO:0006417">
    <property type="term" value="P:regulation of translation"/>
    <property type="evidence" value="ECO:0007669"/>
    <property type="project" value="UniProtKB-KW"/>
</dbReference>
<dbReference type="InterPro" id="IPR037314">
    <property type="entry name" value="MKT1_H3TH"/>
</dbReference>
<accession>S8FXY2</accession>
<evidence type="ECO:0000256" key="1">
    <source>
        <dbReference type="ARBA" id="ARBA00022845"/>
    </source>
</evidence>
<dbReference type="eggNOG" id="ENOG502QVHA">
    <property type="taxonomic scope" value="Eukaryota"/>
</dbReference>
<dbReference type="HOGENOM" id="CLU_378548_0_0_1"/>
<dbReference type="InterPro" id="IPR022040">
    <property type="entry name" value="MKT1_N"/>
</dbReference>
<organism evidence="4 5">
    <name type="scientific">Fomitopsis schrenkii</name>
    <name type="common">Brown rot fungus</name>
    <dbReference type="NCBI Taxonomy" id="2126942"/>
    <lineage>
        <taxon>Eukaryota</taxon>
        <taxon>Fungi</taxon>
        <taxon>Dikarya</taxon>
        <taxon>Basidiomycota</taxon>
        <taxon>Agaricomycotina</taxon>
        <taxon>Agaricomycetes</taxon>
        <taxon>Polyporales</taxon>
        <taxon>Fomitopsis</taxon>
    </lineage>
</organism>
<dbReference type="SUPFAM" id="SSF88723">
    <property type="entry name" value="PIN domain-like"/>
    <property type="match status" value="1"/>
</dbReference>
<dbReference type="Pfam" id="PF12246">
    <property type="entry name" value="MKT1_C"/>
    <property type="match status" value="1"/>
</dbReference>
<evidence type="ECO:0000313" key="5">
    <source>
        <dbReference type="Proteomes" id="UP000015241"/>
    </source>
</evidence>
<dbReference type="EMBL" id="KE504132">
    <property type="protein sequence ID" value="EPT03080.1"/>
    <property type="molecule type" value="Genomic_DNA"/>
</dbReference>
<dbReference type="PANTHER" id="PTHR11081">
    <property type="entry name" value="FLAP ENDONUCLEASE FAMILY MEMBER"/>
    <property type="match status" value="1"/>
</dbReference>